<evidence type="ECO:0000313" key="18">
    <source>
        <dbReference type="Proteomes" id="UP001652600"/>
    </source>
</evidence>
<comment type="catalytic activity">
    <reaction evidence="1">
        <text>Exonucleolytic cleavage of poly(A) to 5'-AMP.</text>
        <dbReference type="EC" id="3.1.13.4"/>
    </reaction>
</comment>
<evidence type="ECO:0000256" key="17">
    <source>
        <dbReference type="ARBA" id="ARBA00025148"/>
    </source>
</evidence>
<evidence type="ECO:0000256" key="12">
    <source>
        <dbReference type="ARBA" id="ARBA00022839"/>
    </source>
</evidence>
<evidence type="ECO:0000256" key="4">
    <source>
        <dbReference type="ARBA" id="ARBA00004496"/>
    </source>
</evidence>
<evidence type="ECO:0000256" key="5">
    <source>
        <dbReference type="ARBA" id="ARBA00008372"/>
    </source>
</evidence>
<evidence type="ECO:0000256" key="9">
    <source>
        <dbReference type="ARBA" id="ARBA00022722"/>
    </source>
</evidence>
<dbReference type="InterPro" id="IPR039637">
    <property type="entry name" value="CNOT7/CNOT8/Pop2"/>
</dbReference>
<proteinExistence type="inferred from homology"/>
<evidence type="ECO:0000256" key="16">
    <source>
        <dbReference type="ARBA" id="ARBA00023242"/>
    </source>
</evidence>
<keyword evidence="8" id="KW-0963">Cytoplasm</keyword>
<evidence type="ECO:0000256" key="15">
    <source>
        <dbReference type="ARBA" id="ARBA00023163"/>
    </source>
</evidence>
<comment type="function">
    <text evidence="17">Ubiquitous transcription factor required for a diverse set of processes. It is a component of the CCR4 complex involved in the control of gene expression.</text>
</comment>
<dbReference type="RefSeq" id="XP_050936260.1">
    <property type="nucleotide sequence ID" value="XM_051080303.1"/>
</dbReference>
<evidence type="ECO:0000256" key="7">
    <source>
        <dbReference type="ARBA" id="ARBA00012161"/>
    </source>
</evidence>
<evidence type="ECO:0000313" key="19">
    <source>
        <dbReference type="RefSeq" id="XP_050936260.1"/>
    </source>
</evidence>
<evidence type="ECO:0000256" key="3">
    <source>
        <dbReference type="ARBA" id="ARBA00004123"/>
    </source>
</evidence>
<protein>
    <recommendedName>
        <fullName evidence="7">poly(A)-specific ribonuclease</fullName>
        <ecNumber evidence="7">3.1.13.4</ecNumber>
    </recommendedName>
</protein>
<keyword evidence="18" id="KW-1185">Reference proteome</keyword>
<keyword evidence="10" id="KW-0479">Metal-binding</keyword>
<dbReference type="Proteomes" id="UP001652600">
    <property type="component" value="Chromosome 12"/>
</dbReference>
<evidence type="ECO:0000256" key="1">
    <source>
        <dbReference type="ARBA" id="ARBA00001663"/>
    </source>
</evidence>
<evidence type="ECO:0000256" key="14">
    <source>
        <dbReference type="ARBA" id="ARBA00023015"/>
    </source>
</evidence>
<sequence length="199" mass="22838">MDLNEKPKEITQFDECLRFHTILTIDIEFPGFITQSPWDFIDKEIYKEFRFNVNQTKLIQLGVTTLDDLGRIGSSWYSDFDFHADAYSPSTIMFLEKNGLNFKKLKEDGISIASFTKKFSPIIKKLLPKSMEEFATVVVNKVGIVRDLNHMARFCEGLEDGRLGLERLGKLLNKKKFGMKHNAGSDSLLTTSAHFEMVK</sequence>
<comment type="subunit">
    <text evidence="6">Component of the CCR4-NOT complex, at least composed of CRR4 and CAF1 proteins.</text>
</comment>
<dbReference type="Gene3D" id="3.30.420.10">
    <property type="entry name" value="Ribonuclease H-like superfamily/Ribonuclease H"/>
    <property type="match status" value="2"/>
</dbReference>
<evidence type="ECO:0000256" key="13">
    <source>
        <dbReference type="ARBA" id="ARBA00022884"/>
    </source>
</evidence>
<dbReference type="InterPro" id="IPR012337">
    <property type="entry name" value="RNaseH-like_sf"/>
</dbReference>
<comment type="cofactor">
    <cofactor evidence="2">
        <name>a divalent metal cation</name>
        <dbReference type="ChEBI" id="CHEBI:60240"/>
    </cofactor>
</comment>
<dbReference type="PANTHER" id="PTHR10797">
    <property type="entry name" value="CCR4-NOT TRANSCRIPTION COMPLEX SUBUNIT"/>
    <property type="match status" value="1"/>
</dbReference>
<gene>
    <name evidence="19" type="primary">LOC127144395</name>
</gene>
<reference evidence="19" key="1">
    <citation type="submission" date="2025-08" db="UniProtKB">
        <authorList>
            <consortium name="RefSeq"/>
        </authorList>
    </citation>
    <scope>IDENTIFICATION</scope>
    <source>
        <tissue evidence="19">Stem</tissue>
    </source>
</reference>
<accession>A0ABM3KER3</accession>
<evidence type="ECO:0000256" key="10">
    <source>
        <dbReference type="ARBA" id="ARBA00022723"/>
    </source>
</evidence>
<evidence type="ECO:0000256" key="2">
    <source>
        <dbReference type="ARBA" id="ARBA00001968"/>
    </source>
</evidence>
<dbReference type="Pfam" id="PF04857">
    <property type="entry name" value="CAF1"/>
    <property type="match status" value="1"/>
</dbReference>
<keyword evidence="11" id="KW-0378">Hydrolase</keyword>
<keyword evidence="14" id="KW-0805">Transcription regulation</keyword>
<comment type="subcellular location">
    <subcellularLocation>
        <location evidence="4">Cytoplasm</location>
    </subcellularLocation>
    <subcellularLocation>
        <location evidence="3">Nucleus</location>
    </subcellularLocation>
</comment>
<dbReference type="InterPro" id="IPR006941">
    <property type="entry name" value="RNase_CAF1"/>
</dbReference>
<keyword evidence="13" id="KW-0694">RNA-binding</keyword>
<comment type="similarity">
    <text evidence="5">Belongs to the CAF1 family.</text>
</comment>
<dbReference type="GeneID" id="127144395"/>
<evidence type="ECO:0000256" key="6">
    <source>
        <dbReference type="ARBA" id="ARBA00011757"/>
    </source>
</evidence>
<evidence type="ECO:0000256" key="11">
    <source>
        <dbReference type="ARBA" id="ARBA00022801"/>
    </source>
</evidence>
<keyword evidence="15" id="KW-0804">Transcription</keyword>
<evidence type="ECO:0000256" key="8">
    <source>
        <dbReference type="ARBA" id="ARBA00022490"/>
    </source>
</evidence>
<organism evidence="18 19">
    <name type="scientific">Cucumis melo</name>
    <name type="common">Muskmelon</name>
    <dbReference type="NCBI Taxonomy" id="3656"/>
    <lineage>
        <taxon>Eukaryota</taxon>
        <taxon>Viridiplantae</taxon>
        <taxon>Streptophyta</taxon>
        <taxon>Embryophyta</taxon>
        <taxon>Tracheophyta</taxon>
        <taxon>Spermatophyta</taxon>
        <taxon>Magnoliopsida</taxon>
        <taxon>eudicotyledons</taxon>
        <taxon>Gunneridae</taxon>
        <taxon>Pentapetalae</taxon>
        <taxon>rosids</taxon>
        <taxon>fabids</taxon>
        <taxon>Cucurbitales</taxon>
        <taxon>Cucurbitaceae</taxon>
        <taxon>Benincaseae</taxon>
        <taxon>Cucumis</taxon>
    </lineage>
</organism>
<keyword evidence="9" id="KW-0540">Nuclease</keyword>
<name>A0ABM3KER3_CUCME</name>
<keyword evidence="12" id="KW-0269">Exonuclease</keyword>
<dbReference type="EC" id="3.1.13.4" evidence="7"/>
<dbReference type="InterPro" id="IPR036397">
    <property type="entry name" value="RNaseH_sf"/>
</dbReference>
<keyword evidence="16" id="KW-0539">Nucleus</keyword>
<dbReference type="SUPFAM" id="SSF53098">
    <property type="entry name" value="Ribonuclease H-like"/>
    <property type="match status" value="1"/>
</dbReference>